<gene>
    <name evidence="1" type="ORF">DGQ38_14880</name>
</gene>
<organism evidence="1 2">
    <name type="scientific">Zunongwangia profunda</name>
    <dbReference type="NCBI Taxonomy" id="398743"/>
    <lineage>
        <taxon>Bacteria</taxon>
        <taxon>Pseudomonadati</taxon>
        <taxon>Bacteroidota</taxon>
        <taxon>Flavobacteriia</taxon>
        <taxon>Flavobacteriales</taxon>
        <taxon>Flavobacteriaceae</taxon>
        <taxon>Zunongwangia</taxon>
    </lineage>
</organism>
<accession>A0A3D5J2M4</accession>
<dbReference type="RefSeq" id="WP_013069947.1">
    <property type="nucleotide sequence ID" value="NZ_CAJXAW010000005.1"/>
</dbReference>
<dbReference type="AlphaFoldDB" id="A0A3D5J2M4"/>
<reference evidence="1 2" key="1">
    <citation type="journal article" date="2018" name="Nat. Biotechnol.">
        <title>A standardized bacterial taxonomy based on genome phylogeny substantially revises the tree of life.</title>
        <authorList>
            <person name="Parks D.H."/>
            <person name="Chuvochina M."/>
            <person name="Waite D.W."/>
            <person name="Rinke C."/>
            <person name="Skarshewski A."/>
            <person name="Chaumeil P.A."/>
            <person name="Hugenholtz P."/>
        </authorList>
    </citation>
    <scope>NUCLEOTIDE SEQUENCE [LARGE SCALE GENOMIC DNA]</scope>
    <source>
        <strain evidence="1">UBA9359</strain>
    </source>
</reference>
<evidence type="ECO:0008006" key="3">
    <source>
        <dbReference type="Google" id="ProtNLM"/>
    </source>
</evidence>
<protein>
    <recommendedName>
        <fullName evidence="3">HEAT repeat domain-containing protein</fullName>
    </recommendedName>
</protein>
<proteinExistence type="predicted"/>
<dbReference type="EMBL" id="DPMF01000345">
    <property type="protein sequence ID" value="HCV82325.1"/>
    <property type="molecule type" value="Genomic_DNA"/>
</dbReference>
<dbReference type="Proteomes" id="UP000264330">
    <property type="component" value="Unassembled WGS sequence"/>
</dbReference>
<evidence type="ECO:0000313" key="2">
    <source>
        <dbReference type="Proteomes" id="UP000264330"/>
    </source>
</evidence>
<sequence length="212" mass="24511">MNMSEKNESTSTFKNFKAMYEELSRAGYPDIKKYGNNNDYIKVLKNGNYDLETYIEIIKKWLPKIEYKTGGLLLIAKTDIKYDGSIIIPIFNEADTADRWRICSAIVKNPPLNINDWVKSIYLSKTYSYSEIGILPLAIIKMFPKDQAREILREGFDHNYRVTPEALGKIGELEDIPFLENKLNRHYDATHVHRDINKAISKIKKRGNGSVK</sequence>
<evidence type="ECO:0000313" key="1">
    <source>
        <dbReference type="EMBL" id="HCV82325.1"/>
    </source>
</evidence>
<comment type="caution">
    <text evidence="1">The sequence shown here is derived from an EMBL/GenBank/DDBJ whole genome shotgun (WGS) entry which is preliminary data.</text>
</comment>
<name>A0A3D5J2M4_9FLAO</name>